<dbReference type="Gene3D" id="3.60.21.10">
    <property type="match status" value="1"/>
</dbReference>
<organism evidence="3 4">
    <name type="scientific">Paenibacillus catalpae</name>
    <dbReference type="NCBI Taxonomy" id="1045775"/>
    <lineage>
        <taxon>Bacteria</taxon>
        <taxon>Bacillati</taxon>
        <taxon>Bacillota</taxon>
        <taxon>Bacilli</taxon>
        <taxon>Bacillales</taxon>
        <taxon>Paenibacillaceae</taxon>
        <taxon>Paenibacillus</taxon>
    </lineage>
</organism>
<dbReference type="PANTHER" id="PTHR42850">
    <property type="entry name" value="METALLOPHOSPHOESTERASE"/>
    <property type="match status" value="1"/>
</dbReference>
<dbReference type="EMBL" id="FOMT01000005">
    <property type="protein sequence ID" value="SFF07577.1"/>
    <property type="molecule type" value="Genomic_DNA"/>
</dbReference>
<evidence type="ECO:0000259" key="2">
    <source>
        <dbReference type="Pfam" id="PF16542"/>
    </source>
</evidence>
<dbReference type="GO" id="GO:0016791">
    <property type="term" value="F:phosphatase activity"/>
    <property type="evidence" value="ECO:0007669"/>
    <property type="project" value="TreeGrafter"/>
</dbReference>
<evidence type="ECO:0000313" key="3">
    <source>
        <dbReference type="EMBL" id="SFF07577.1"/>
    </source>
</evidence>
<feature type="domain" description="Calcineurin-like phosphoesterase" evidence="1">
    <location>
        <begin position="210"/>
        <end position="399"/>
    </location>
</feature>
<dbReference type="InterPro" id="IPR027417">
    <property type="entry name" value="P-loop_NTPase"/>
</dbReference>
<dbReference type="OrthoDB" id="9807890at2"/>
<dbReference type="GO" id="GO:0005737">
    <property type="term" value="C:cytoplasm"/>
    <property type="evidence" value="ECO:0007669"/>
    <property type="project" value="TreeGrafter"/>
</dbReference>
<dbReference type="Pfam" id="PF16542">
    <property type="entry name" value="PNKP_ligase"/>
    <property type="match status" value="1"/>
</dbReference>
<evidence type="ECO:0000313" key="4">
    <source>
        <dbReference type="Proteomes" id="UP000198855"/>
    </source>
</evidence>
<dbReference type="Gene3D" id="3.30.470.30">
    <property type="entry name" value="DNA ligase/mRNA capping enzyme"/>
    <property type="match status" value="2"/>
</dbReference>
<dbReference type="InterPro" id="IPR029052">
    <property type="entry name" value="Metallo-depent_PP-like"/>
</dbReference>
<dbReference type="AlphaFoldDB" id="A0A1I2FS76"/>
<dbReference type="Proteomes" id="UP000198855">
    <property type="component" value="Unassembled WGS sequence"/>
</dbReference>
<sequence>MEIVTKIHTIFLMIGSTECGKSTFANEILIPGLQFQDAERGIKSNIQYLSSDAIRQEMLGFDYDKYDRIMLEASDQTFQLLFTKLKLVTSFPVNAEFVILDTTGLADDFRARVREIAHENNYNVEVILFDYRNRSDYYASERSKKLITAHINRLKTDVLRSLSKEGYSAVHKIRAKDFYLASKKRVNPEYRVKIENLDEYVSTALPNKYKYIVVGDVHECLDTFKSLLLSHGYQIEGNTLLPAGRVKDTKIVLVGDWIDKGKQTRETIQFLYENQKHFYFVLGNHENFVYKYLKGDLQNVDQELLHTYFNSTQVLASDPELLEQFQQLVDVSKPFYRSVGTTAASFYITHAPCRNKYIAKLDTNSIRHQRNFRIDRDTDLEPQLAFLEEEAVSNYPFHIFGHVAAKNAFRIKNKVHIDSGCVHGNALTSVSLSYKPFFKSQATSQAFLTDELKPLFVSERKVAMQDLGEEELRRLRYATSNKINYISGTMAPADKDDEAGQLESLRKGLHYYAERGVKEVVLQPKYMGSRCNIYLYQDIEQCFAISRNGYKIKKVDLIGIYTDLLSKFGGYMKGNNIEMLLLDGELLPWRAMGEGLIQRQFKPIEKALETELAFLKQNGFEKAFRQLTDDFHVSGFEKDQFHMPKAALSEKYGSTTYQNYKHLHIIHDSYMPLDAHQSAFEAYKQQIELYAEDGELAYKPFALLKIIYKTGQEEIPNWNTSDMYRFLSDDEFLLIDLTDDEAILQAEQFFTRLTVDQKMEGVVIKSQGMEGEGKVVPFIKVRNAEYLSIVYGYDYRFPHKYSKLMKQKNVSQKLRTSLKEYRIGQRMLEIPNVEISPDNQKYKATAASLLFEVAKEKEIDPRL</sequence>
<dbReference type="SUPFAM" id="SSF56091">
    <property type="entry name" value="DNA ligase/mRNA capping enzyme, catalytic domain"/>
    <property type="match status" value="1"/>
</dbReference>
<dbReference type="InterPro" id="IPR050126">
    <property type="entry name" value="Ap4A_hydrolase"/>
</dbReference>
<gene>
    <name evidence="3" type="ORF">SAMN05216378_4987</name>
</gene>
<reference evidence="4" key="1">
    <citation type="submission" date="2016-10" db="EMBL/GenBank/DDBJ databases">
        <authorList>
            <person name="Varghese N."/>
            <person name="Submissions S."/>
        </authorList>
    </citation>
    <scope>NUCLEOTIDE SEQUENCE [LARGE SCALE GENOMIC DNA]</scope>
    <source>
        <strain evidence="4">CGMCC 1.10784</strain>
    </source>
</reference>
<keyword evidence="4" id="KW-1185">Reference proteome</keyword>
<protein>
    <submittedName>
        <fullName evidence="3">Calcineurin-like phosphoesterase</fullName>
    </submittedName>
</protein>
<dbReference type="SUPFAM" id="SSF56300">
    <property type="entry name" value="Metallo-dependent phosphatases"/>
    <property type="match status" value="1"/>
</dbReference>
<evidence type="ECO:0000259" key="1">
    <source>
        <dbReference type="Pfam" id="PF00149"/>
    </source>
</evidence>
<accession>A0A1I2FS76</accession>
<dbReference type="Pfam" id="PF00149">
    <property type="entry name" value="Metallophos"/>
    <property type="match status" value="1"/>
</dbReference>
<feature type="domain" description="Polynucleotide kinase-phosphatase ligase" evidence="2">
    <location>
        <begin position="480"/>
        <end position="829"/>
    </location>
</feature>
<dbReference type="PANTHER" id="PTHR42850:SF4">
    <property type="entry name" value="ZINC-DEPENDENT ENDOPOLYPHOSPHATASE"/>
    <property type="match status" value="1"/>
</dbReference>
<dbReference type="InterPro" id="IPR032380">
    <property type="entry name" value="PNKP_ligase_dom"/>
</dbReference>
<dbReference type="STRING" id="1045775.SAMN05216378_4987"/>
<dbReference type="InterPro" id="IPR004843">
    <property type="entry name" value="Calcineurin-like_PHP"/>
</dbReference>
<dbReference type="Gene3D" id="3.40.50.300">
    <property type="entry name" value="P-loop containing nucleotide triphosphate hydrolases"/>
    <property type="match status" value="1"/>
</dbReference>
<dbReference type="SUPFAM" id="SSF52540">
    <property type="entry name" value="P-loop containing nucleoside triphosphate hydrolases"/>
    <property type="match status" value="1"/>
</dbReference>
<proteinExistence type="predicted"/>
<name>A0A1I2FS76_9BACL</name>
<dbReference type="RefSeq" id="WP_091189112.1">
    <property type="nucleotide sequence ID" value="NZ_FOMT01000005.1"/>
</dbReference>